<dbReference type="STRING" id="113562.SAMN04489716_4676"/>
<keyword evidence="1" id="KW-0472">Membrane</keyword>
<sequence>MSMGLGCRDRAATRSTSAGGSAGGPNVPRVSVTGQDIRDAVLGLVPTALALTVASWLLIGLDLGNWWVGPAVAVAAAAGDGLTRPVLRLLARWYGAVAALVLGVLTQVLIVGLTLLSIPQVRLDGWDTVLGAFTVVGVVSVVVQWVLGVNDSSYLVADLLRQARRRARRQGAAPPKAVPGLVVVQIDGLSHPLLRHGITSGVLPTLSRWVRSGSHDATSWWARVPSTTPASQAALLHGNNDGIPAFRWYDRALGRLVVANRPADAESIEKRVSDGHGLLSGGGVSISNMFSGDAATALMVMSRAGRRGGLGPGSDYLRFFARPFILVRSLVLTVGEIVKELYQGRQQRMRGIEPRIHRRGYYPLLRGLTNVLLRDLNVALVAEHMMRGAPVIFVDFVDYDEIAHHAGVARPESLDALAGVDRVLGTLEQIAAAAPRGYRFVVLSDHGQSQGPTFRQLTGRTLEEVVRSHLDGPRTATITATGDVEGWGPVNALLADLLGTQGPLGFFARRRSSGAPAGMLVGPPDTAPNGDLVVVGSGNLGLIWFPRLPAPVTLEDLRERYPMLIPGLLGEPGIGFLVAESSRGPLAIGPRGVHVLRDGTVQGEDPLAPFGPRAAGDLLRVAGFDNAADLWVHSTLDPSTDEVHAFEELVGCHGGLGGGQNDAVLVHPRDWPVDDDLFDDGVLYGADRVHQQLVRWLRAAGLR</sequence>
<keyword evidence="3" id="KW-1185">Reference proteome</keyword>
<feature type="transmembrane region" description="Helical" evidence="1">
    <location>
        <begin position="93"/>
        <end position="116"/>
    </location>
</feature>
<dbReference type="Gene3D" id="3.40.720.10">
    <property type="entry name" value="Alkaline Phosphatase, subunit A"/>
    <property type="match status" value="1"/>
</dbReference>
<keyword evidence="1" id="KW-1133">Transmembrane helix</keyword>
<evidence type="ECO:0000313" key="3">
    <source>
        <dbReference type="Proteomes" id="UP000198688"/>
    </source>
</evidence>
<dbReference type="Pfam" id="PF01663">
    <property type="entry name" value="Phosphodiest"/>
    <property type="match status" value="1"/>
</dbReference>
<feature type="transmembrane region" description="Helical" evidence="1">
    <location>
        <begin position="128"/>
        <end position="147"/>
    </location>
</feature>
<dbReference type="InterPro" id="IPR017850">
    <property type="entry name" value="Alkaline_phosphatase_core_sf"/>
</dbReference>
<feature type="transmembrane region" description="Helical" evidence="1">
    <location>
        <begin position="40"/>
        <end position="59"/>
    </location>
</feature>
<proteinExistence type="predicted"/>
<evidence type="ECO:0000256" key="1">
    <source>
        <dbReference type="SAM" id="Phobius"/>
    </source>
</evidence>
<dbReference type="Proteomes" id="UP000198688">
    <property type="component" value="Chromosome I"/>
</dbReference>
<dbReference type="AlphaFoldDB" id="A0A1H2BJT8"/>
<accession>A0A1H2BJT8</accession>
<reference evidence="2 3" key="1">
    <citation type="submission" date="2016-10" db="EMBL/GenBank/DDBJ databases">
        <authorList>
            <person name="de Groot N.N."/>
        </authorList>
    </citation>
    <scope>NUCLEOTIDE SEQUENCE [LARGE SCALE GENOMIC DNA]</scope>
    <source>
        <strain evidence="2 3">DSM 43941</strain>
    </source>
</reference>
<dbReference type="OrthoDB" id="5404822at2"/>
<protein>
    <submittedName>
        <fullName evidence="2">Type I phosphodiesterase / nucleotide pyrophosphatase</fullName>
    </submittedName>
</protein>
<dbReference type="EMBL" id="LT629758">
    <property type="protein sequence ID" value="SDT58513.1"/>
    <property type="molecule type" value="Genomic_DNA"/>
</dbReference>
<dbReference type="InterPro" id="IPR002591">
    <property type="entry name" value="Phosphodiest/P_Trfase"/>
</dbReference>
<organism evidence="2 3">
    <name type="scientific">Actinoplanes derwentensis</name>
    <dbReference type="NCBI Taxonomy" id="113562"/>
    <lineage>
        <taxon>Bacteria</taxon>
        <taxon>Bacillati</taxon>
        <taxon>Actinomycetota</taxon>
        <taxon>Actinomycetes</taxon>
        <taxon>Micromonosporales</taxon>
        <taxon>Micromonosporaceae</taxon>
        <taxon>Actinoplanes</taxon>
    </lineage>
</organism>
<gene>
    <name evidence="2" type="ORF">SAMN04489716_4676</name>
</gene>
<keyword evidence="1" id="KW-0812">Transmembrane</keyword>
<dbReference type="SUPFAM" id="SSF53649">
    <property type="entry name" value="Alkaline phosphatase-like"/>
    <property type="match status" value="1"/>
</dbReference>
<evidence type="ECO:0000313" key="2">
    <source>
        <dbReference type="EMBL" id="SDT58513.1"/>
    </source>
</evidence>
<name>A0A1H2BJT8_9ACTN</name>